<accession>A0A4Y4CUS7</accession>
<name>A0A4Y4CUS7_ZOORA</name>
<protein>
    <submittedName>
        <fullName evidence="1">Uncharacterized protein</fullName>
    </submittedName>
</protein>
<evidence type="ECO:0000313" key="2">
    <source>
        <dbReference type="Proteomes" id="UP000318422"/>
    </source>
</evidence>
<evidence type="ECO:0000313" key="1">
    <source>
        <dbReference type="EMBL" id="GEC96661.1"/>
    </source>
</evidence>
<organism evidence="1 2">
    <name type="scientific">Zoogloea ramigera</name>
    <dbReference type="NCBI Taxonomy" id="350"/>
    <lineage>
        <taxon>Bacteria</taxon>
        <taxon>Pseudomonadati</taxon>
        <taxon>Pseudomonadota</taxon>
        <taxon>Betaproteobacteria</taxon>
        <taxon>Rhodocyclales</taxon>
        <taxon>Zoogloeaceae</taxon>
        <taxon>Zoogloea</taxon>
    </lineage>
</organism>
<gene>
    <name evidence="1" type="ORF">ZRA01_27340</name>
</gene>
<dbReference type="Proteomes" id="UP000318422">
    <property type="component" value="Unassembled WGS sequence"/>
</dbReference>
<proteinExistence type="predicted"/>
<dbReference type="AlphaFoldDB" id="A0A4Y4CUS7"/>
<dbReference type="RefSeq" id="WP_141353184.1">
    <property type="nucleotide sequence ID" value="NZ_BJNV01000049.1"/>
</dbReference>
<reference evidence="1 2" key="1">
    <citation type="submission" date="2019-06" db="EMBL/GenBank/DDBJ databases">
        <title>Whole genome shotgun sequence of Zoogloea ramigera NBRC 15342.</title>
        <authorList>
            <person name="Hosoyama A."/>
            <person name="Uohara A."/>
            <person name="Ohji S."/>
            <person name="Ichikawa N."/>
        </authorList>
    </citation>
    <scope>NUCLEOTIDE SEQUENCE [LARGE SCALE GENOMIC DNA]</scope>
    <source>
        <strain evidence="1 2">NBRC 15342</strain>
    </source>
</reference>
<dbReference type="EMBL" id="BJNV01000049">
    <property type="protein sequence ID" value="GEC96661.1"/>
    <property type="molecule type" value="Genomic_DNA"/>
</dbReference>
<sequence length="140" mass="14781">MGNQYKNGLEGRTTNLHFHAPVANVSTGDHAQQAARDIINHAPATWQAVGVSFEALRAAIVALPDATPQKKQLLADLEDVHEVVKTGKPDDGQAKLVKRCLDGLKQGAEAVENGSTIVEKLAPAAMALAAAWPGIVSWIS</sequence>
<keyword evidence="2" id="KW-1185">Reference proteome</keyword>
<comment type="caution">
    <text evidence="1">The sequence shown here is derived from an EMBL/GenBank/DDBJ whole genome shotgun (WGS) entry which is preliminary data.</text>
</comment>